<gene>
    <name evidence="1" type="ORF">GCM10009844_08170</name>
</gene>
<reference evidence="2" key="1">
    <citation type="journal article" date="2019" name="Int. J. Syst. Evol. Microbiol.">
        <title>The Global Catalogue of Microorganisms (GCM) 10K type strain sequencing project: providing services to taxonomists for standard genome sequencing and annotation.</title>
        <authorList>
            <consortium name="The Broad Institute Genomics Platform"/>
            <consortium name="The Broad Institute Genome Sequencing Center for Infectious Disease"/>
            <person name="Wu L."/>
            <person name="Ma J."/>
        </authorList>
    </citation>
    <scope>NUCLEOTIDE SEQUENCE [LARGE SCALE GENOMIC DNA]</scope>
    <source>
        <strain evidence="2">JCM 16022</strain>
    </source>
</reference>
<dbReference type="RefSeq" id="WP_344148013.1">
    <property type="nucleotide sequence ID" value="NZ_BAAAQR010000002.1"/>
</dbReference>
<dbReference type="EMBL" id="BAAAQR010000002">
    <property type="protein sequence ID" value="GAA2139407.1"/>
    <property type="molecule type" value="Genomic_DNA"/>
</dbReference>
<protein>
    <submittedName>
        <fullName evidence="1">Uncharacterized protein</fullName>
    </submittedName>
</protein>
<evidence type="ECO:0000313" key="1">
    <source>
        <dbReference type="EMBL" id="GAA2139407.1"/>
    </source>
</evidence>
<organism evidence="1 2">
    <name type="scientific">Nocardioides koreensis</name>
    <dbReference type="NCBI Taxonomy" id="433651"/>
    <lineage>
        <taxon>Bacteria</taxon>
        <taxon>Bacillati</taxon>
        <taxon>Actinomycetota</taxon>
        <taxon>Actinomycetes</taxon>
        <taxon>Propionibacteriales</taxon>
        <taxon>Nocardioidaceae</taxon>
        <taxon>Nocardioides</taxon>
    </lineage>
</organism>
<keyword evidence="2" id="KW-1185">Reference proteome</keyword>
<sequence>MYDHPWLGDPGYPVEAPGLDRLTHLVLVDGRLVDTWSEPVTGTRWQVHADRFDRELARPEPSPPPPPPWQRVLDWLASVCGGAGAVAALTVEPLTDDGCDLPTETPDAASRSRLEATAELLDAVAARCFDPEMATAFRRALLRLWAEEPEVVRHARTAAHLAGGICWAVGKANGSYRPQGDVRMGRVQEALALSSAISGYGSTVRRALVGFRDLDNPRWWRPEGIPNLEPLGRPELLSSPTRERLVRLRGRAVAAREAADDAA</sequence>
<dbReference type="Proteomes" id="UP001501771">
    <property type="component" value="Unassembled WGS sequence"/>
</dbReference>
<proteinExistence type="predicted"/>
<name>A0ABP5KYW4_9ACTN</name>
<accession>A0ABP5KYW4</accession>
<comment type="caution">
    <text evidence="1">The sequence shown here is derived from an EMBL/GenBank/DDBJ whole genome shotgun (WGS) entry which is preliminary data.</text>
</comment>
<evidence type="ECO:0000313" key="2">
    <source>
        <dbReference type="Proteomes" id="UP001501771"/>
    </source>
</evidence>